<dbReference type="Gene3D" id="3.40.50.1820">
    <property type="entry name" value="alpha/beta hydrolase"/>
    <property type="match status" value="1"/>
</dbReference>
<protein>
    <submittedName>
        <fullName evidence="5">Poly(3-hydroxyalkanoate) polymerase subunit PhaC</fullName>
        <ecNumber evidence="5">2.3.1.-</ecNumber>
    </submittedName>
</protein>
<accession>A0A4U8Z467</accession>
<evidence type="ECO:0000259" key="4">
    <source>
        <dbReference type="Pfam" id="PF12551"/>
    </source>
</evidence>
<dbReference type="Proteomes" id="UP000294360">
    <property type="component" value="Chromosome"/>
</dbReference>
<evidence type="ECO:0000256" key="2">
    <source>
        <dbReference type="ARBA" id="ARBA00023315"/>
    </source>
</evidence>
<evidence type="ECO:0000313" key="6">
    <source>
        <dbReference type="Proteomes" id="UP000294360"/>
    </source>
</evidence>
<evidence type="ECO:0000313" key="5">
    <source>
        <dbReference type="EMBL" id="VFU10081.1"/>
    </source>
</evidence>
<dbReference type="Pfam" id="PF12551">
    <property type="entry name" value="PHBC_N"/>
    <property type="match status" value="1"/>
</dbReference>
<dbReference type="GO" id="GO:0016746">
    <property type="term" value="F:acyltransferase activity"/>
    <property type="evidence" value="ECO:0007669"/>
    <property type="project" value="UniProtKB-KW"/>
</dbReference>
<organism evidence="5 6">
    <name type="scientific">Methylocella tundrae</name>
    <dbReference type="NCBI Taxonomy" id="227605"/>
    <lineage>
        <taxon>Bacteria</taxon>
        <taxon>Pseudomonadati</taxon>
        <taxon>Pseudomonadota</taxon>
        <taxon>Alphaproteobacteria</taxon>
        <taxon>Hyphomicrobiales</taxon>
        <taxon>Beijerinckiaceae</taxon>
        <taxon>Methylocella</taxon>
    </lineage>
</organism>
<dbReference type="InterPro" id="IPR010941">
    <property type="entry name" value="PhaC_N"/>
</dbReference>
<dbReference type="PANTHER" id="PTHR36837:SF5">
    <property type="entry name" value="POLY-3-HYDROXYBUTYRATE SYNTHASE"/>
    <property type="match status" value="1"/>
</dbReference>
<dbReference type="InterPro" id="IPR022211">
    <property type="entry name" value="PHBC_N"/>
</dbReference>
<dbReference type="GO" id="GO:0042619">
    <property type="term" value="P:poly-hydroxybutyrate biosynthetic process"/>
    <property type="evidence" value="ECO:0007669"/>
    <property type="project" value="InterPro"/>
</dbReference>
<dbReference type="PANTHER" id="PTHR36837">
    <property type="entry name" value="POLY(3-HYDROXYALKANOATE) POLYMERASE SUBUNIT PHAC"/>
    <property type="match status" value="1"/>
</dbReference>
<evidence type="ECO:0000259" key="3">
    <source>
        <dbReference type="Pfam" id="PF07167"/>
    </source>
</evidence>
<evidence type="ECO:0000256" key="1">
    <source>
        <dbReference type="ARBA" id="ARBA00022679"/>
    </source>
</evidence>
<feature type="domain" description="Poly-beta-hydroxybutyrate polymerase N-terminal" evidence="3">
    <location>
        <begin position="101"/>
        <end position="266"/>
    </location>
</feature>
<dbReference type="Pfam" id="PF07167">
    <property type="entry name" value="PhaC_N"/>
    <property type="match status" value="1"/>
</dbReference>
<keyword evidence="2 5" id="KW-0012">Acyltransferase</keyword>
<dbReference type="SUPFAM" id="SSF53474">
    <property type="entry name" value="alpha/beta-Hydrolases"/>
    <property type="match status" value="1"/>
</dbReference>
<name>A0A4U8Z467_METTU</name>
<dbReference type="AlphaFoldDB" id="A0A4U8Z467"/>
<dbReference type="InterPro" id="IPR029058">
    <property type="entry name" value="AB_hydrolase_fold"/>
</dbReference>
<dbReference type="EC" id="2.3.1.-" evidence="5"/>
<feature type="domain" description="Poly-beta-hydroxybutyrate polymerase N-terminal" evidence="4">
    <location>
        <begin position="30"/>
        <end position="69"/>
    </location>
</feature>
<proteinExistence type="predicted"/>
<dbReference type="OrthoDB" id="7208816at2"/>
<reference evidence="5 6" key="1">
    <citation type="submission" date="2019-03" db="EMBL/GenBank/DDBJ databases">
        <authorList>
            <person name="Kox A.R. M."/>
        </authorList>
    </citation>
    <scope>NUCLEOTIDE SEQUENCE [LARGE SCALE GENOMIC DNA]</scope>
    <source>
        <strain evidence="5">MTUNDRAET4 annotated genome</strain>
    </source>
</reference>
<dbReference type="RefSeq" id="WP_134490671.1">
    <property type="nucleotide sequence ID" value="NZ_CP139089.1"/>
</dbReference>
<sequence length="588" mass="64908">MNQELFRPLQPAAPAQSPVAALPEKAAFGARELDGILHAAEGNVSGGMSLIAPWLAFMDWGAHLANAPMRRLELARAAAHQWRRLAFADGGATSIVPPPTDHRFGDAAWRKPPFNMFANAFLLAEEWWAMAASGPAGVDRGNQRVVSFAVRQLLDVFSPSNFPWINPEVIRATKDTNGGNFVAGAVHLLTDLQESVSGRPCGPDELRIGRDLAATPGKVVFRNDLIELIQYAPTTAEVRREPVLIVPAWIMKYYILDLSPENSLIRNLVAQGHTVFAISWRNPGPEFRNATLDDYRAKGVIAALDAVSDICQGAKIHACGYCLGGTILSIAAAAMARDGDDRLASVTMFCAQTDFTEAGELQLFITEDQLAFLDDVMRAQGYLDSRQMSGAFRLLRSNDLIWSRLIKIYLMGERDHPNDLMAWNADGTRMPARMHGEYLRRLFLDNELAEGRFTVGGKPIAISDIRVPLFIVGTETDHIAPWRSVYKIHLLNDADLTFVLTSGGHNAGVVSEPGHPHRHFRVGHRPVGALYIGPDEWLADAERREGSWWPAWWNWLDSLSSERIAPSATGSKRYPAIEDAPGQYVLEH</sequence>
<keyword evidence="1 5" id="KW-0808">Transferase</keyword>
<gene>
    <name evidence="5" type="primary">phaC</name>
    <name evidence="5" type="ORF">MTUNDRAET4_3194</name>
</gene>
<dbReference type="EMBL" id="LR536450">
    <property type="protein sequence ID" value="VFU10081.1"/>
    <property type="molecule type" value="Genomic_DNA"/>
</dbReference>
<dbReference type="InterPro" id="IPR051321">
    <property type="entry name" value="PHA/PHB_synthase"/>
</dbReference>
<dbReference type="KEGG" id="mtun:MTUNDRAET4_3194"/>